<dbReference type="OrthoDB" id="5281072at2759"/>
<dbReference type="AlphaFoldDB" id="R8BTG3"/>
<feature type="binding site" evidence="4">
    <location>
        <position position="112"/>
    </location>
    <ligand>
        <name>substrate</name>
    </ligand>
</feature>
<gene>
    <name evidence="6" type="ORF">UCRPA7_1777</name>
</gene>
<evidence type="ECO:0000313" key="7">
    <source>
        <dbReference type="Proteomes" id="UP000014074"/>
    </source>
</evidence>
<dbReference type="EMBL" id="KB932905">
    <property type="protein sequence ID" value="EOO02683.1"/>
    <property type="molecule type" value="Genomic_DNA"/>
</dbReference>
<keyword evidence="2" id="KW-0456">Lyase</keyword>
<evidence type="ECO:0000259" key="5">
    <source>
        <dbReference type="Pfam" id="PF02982"/>
    </source>
</evidence>
<evidence type="ECO:0000313" key="6">
    <source>
        <dbReference type="EMBL" id="EOO02683.1"/>
    </source>
</evidence>
<dbReference type="InterPro" id="IPR049884">
    <property type="entry name" value="Scytalone_dh"/>
</dbReference>
<evidence type="ECO:0000256" key="2">
    <source>
        <dbReference type="ARBA" id="ARBA00023239"/>
    </source>
</evidence>
<dbReference type="SUPFAM" id="SSF54427">
    <property type="entry name" value="NTF2-like"/>
    <property type="match status" value="1"/>
</dbReference>
<dbReference type="InterPro" id="IPR032710">
    <property type="entry name" value="NTF2-like_dom_sf"/>
</dbReference>
<reference evidence="7" key="1">
    <citation type="journal article" date="2013" name="Genome Announc.">
        <title>Draft genome sequence of the ascomycete Phaeoacremonium aleophilum strain UCR-PA7, a causal agent of the esca disease complex in grapevines.</title>
        <authorList>
            <person name="Blanco-Ulate B."/>
            <person name="Rolshausen P."/>
            <person name="Cantu D."/>
        </authorList>
    </citation>
    <scope>NUCLEOTIDE SEQUENCE [LARGE SCALE GENOMIC DNA]</scope>
    <source>
        <strain evidence="7">UCR-PA7</strain>
    </source>
</reference>
<dbReference type="HOGENOM" id="CLU_101889_1_1_1"/>
<feature type="binding site" evidence="4">
    <location>
        <position position="31"/>
    </location>
    <ligand>
        <name>substrate</name>
    </ligand>
</feature>
<keyword evidence="7" id="KW-1185">Reference proteome</keyword>
<sequence>MAAEISEKPELTLKDWDRLRGIAAPELLVDYSHVSGKKWEAMKADDYVSMMSDSGFLGDPLLQTQHLLGMSRWEKVNDDYIIGRHQLRAAHLRYTDESRTAEEMRGHSHATNEHYYRKVDGEWKFAGLKPFVRWNEYNFEHVFKGFEAPQRR</sequence>
<evidence type="ECO:0000256" key="3">
    <source>
        <dbReference type="PIRSR" id="PIRSR024851-50"/>
    </source>
</evidence>
<dbReference type="Pfam" id="PF02982">
    <property type="entry name" value="Scytalone_dh"/>
    <property type="match status" value="1"/>
</dbReference>
<feature type="active site" evidence="3">
    <location>
        <position position="91"/>
    </location>
</feature>
<dbReference type="PIRSF" id="PIRSF024851">
    <property type="entry name" value="SCD1"/>
    <property type="match status" value="1"/>
</dbReference>
<comment type="similarity">
    <text evidence="1">Belongs to the scytalone dehydratase family.</text>
</comment>
<dbReference type="RefSeq" id="XP_007912547.1">
    <property type="nucleotide sequence ID" value="XM_007914356.1"/>
</dbReference>
<proteinExistence type="inferred from homology"/>
<dbReference type="InterPro" id="IPR004235">
    <property type="entry name" value="Scytalone_dehydratase"/>
</dbReference>
<dbReference type="Proteomes" id="UP000014074">
    <property type="component" value="Unassembled WGS sequence"/>
</dbReference>
<dbReference type="eggNOG" id="ENOG502SNND">
    <property type="taxonomic scope" value="Eukaryota"/>
</dbReference>
<feature type="domain" description="Scytalone dehydratase-like" evidence="5">
    <location>
        <begin position="14"/>
        <end position="144"/>
    </location>
</feature>
<accession>R8BTG3</accession>
<protein>
    <submittedName>
        <fullName evidence="6">Putative conidial pigment biosynthesis scytalone dehydratase arp1 protein</fullName>
    </submittedName>
</protein>
<name>R8BTG3_PHAM7</name>
<feature type="active site" evidence="3">
    <location>
        <position position="66"/>
    </location>
</feature>
<dbReference type="Gene3D" id="3.10.450.50">
    <property type="match status" value="1"/>
</dbReference>
<dbReference type="GO" id="GO:0006582">
    <property type="term" value="P:melanin metabolic process"/>
    <property type="evidence" value="ECO:0007669"/>
    <property type="project" value="InterPro"/>
</dbReference>
<dbReference type="GeneID" id="19321960"/>
<dbReference type="GO" id="GO:0030411">
    <property type="term" value="F:scytalone dehydratase activity"/>
    <property type="evidence" value="ECO:0007669"/>
    <property type="project" value="InterPro"/>
</dbReference>
<dbReference type="KEGG" id="tmn:UCRPA7_1777"/>
<evidence type="ECO:0000256" key="4">
    <source>
        <dbReference type="PIRSR" id="PIRSR024851-51"/>
    </source>
</evidence>
<organism evidence="6 7">
    <name type="scientific">Phaeoacremonium minimum (strain UCR-PA7)</name>
    <name type="common">Esca disease fungus</name>
    <name type="synonym">Togninia minima</name>
    <dbReference type="NCBI Taxonomy" id="1286976"/>
    <lineage>
        <taxon>Eukaryota</taxon>
        <taxon>Fungi</taxon>
        <taxon>Dikarya</taxon>
        <taxon>Ascomycota</taxon>
        <taxon>Pezizomycotina</taxon>
        <taxon>Sordariomycetes</taxon>
        <taxon>Sordariomycetidae</taxon>
        <taxon>Togniniales</taxon>
        <taxon>Togniniaceae</taxon>
        <taxon>Phaeoacremonium</taxon>
    </lineage>
</organism>
<evidence type="ECO:0000256" key="1">
    <source>
        <dbReference type="ARBA" id="ARBA00008584"/>
    </source>
</evidence>